<accession>A0A2P2CAX2</accession>
<evidence type="ECO:0000256" key="6">
    <source>
        <dbReference type="SAM" id="Phobius"/>
    </source>
</evidence>
<feature type="transmembrane region" description="Helical" evidence="6">
    <location>
        <begin position="202"/>
        <end position="221"/>
    </location>
</feature>
<organism evidence="8">
    <name type="scientific">metagenome</name>
    <dbReference type="NCBI Taxonomy" id="256318"/>
    <lineage>
        <taxon>unclassified sequences</taxon>
        <taxon>metagenomes</taxon>
    </lineage>
</organism>
<dbReference type="PANTHER" id="PTHR33406">
    <property type="entry name" value="MEMBRANE PROTEIN MJ1562-RELATED"/>
    <property type="match status" value="1"/>
</dbReference>
<keyword evidence="2" id="KW-1003">Cell membrane</keyword>
<feature type="transmembrane region" description="Helical" evidence="6">
    <location>
        <begin position="523"/>
        <end position="542"/>
    </location>
</feature>
<feature type="transmembrane region" description="Helical" evidence="6">
    <location>
        <begin position="300"/>
        <end position="323"/>
    </location>
</feature>
<feature type="transmembrane region" description="Helical" evidence="6">
    <location>
        <begin position="227"/>
        <end position="247"/>
    </location>
</feature>
<dbReference type="PANTHER" id="PTHR33406:SF13">
    <property type="entry name" value="MEMBRANE PROTEIN YDFJ"/>
    <property type="match status" value="1"/>
</dbReference>
<feature type="transmembrane region" description="Helical" evidence="6">
    <location>
        <begin position="663"/>
        <end position="683"/>
    </location>
</feature>
<feature type="domain" description="SSD" evidence="7">
    <location>
        <begin position="176"/>
        <end position="325"/>
    </location>
</feature>
<proteinExistence type="predicted"/>
<name>A0A2P2CAX2_9ZZZZ</name>
<dbReference type="PROSITE" id="PS50156">
    <property type="entry name" value="SSD"/>
    <property type="match status" value="1"/>
</dbReference>
<reference evidence="8" key="1">
    <citation type="submission" date="2015-08" db="EMBL/GenBank/DDBJ databases">
        <authorList>
            <person name="Babu N.S."/>
            <person name="Beckwith C.J."/>
            <person name="Beseler K.G."/>
            <person name="Brison A."/>
            <person name="Carone J.V."/>
            <person name="Caskin T.P."/>
            <person name="Diamond M."/>
            <person name="Durham M.E."/>
            <person name="Foxe J.M."/>
            <person name="Go M."/>
            <person name="Henderson B.A."/>
            <person name="Jones I.B."/>
            <person name="McGettigan J.A."/>
            <person name="Micheletti S.J."/>
            <person name="Nasrallah M.E."/>
            <person name="Ortiz D."/>
            <person name="Piller C.R."/>
            <person name="Privatt S.R."/>
            <person name="Schneider S.L."/>
            <person name="Sharp S."/>
            <person name="Smith T.C."/>
            <person name="Stanton J.D."/>
            <person name="Ullery H.E."/>
            <person name="Wilson R.J."/>
            <person name="Serrano M.G."/>
            <person name="Buck G."/>
            <person name="Lee V."/>
            <person name="Wang Y."/>
            <person name="Carvalho R."/>
            <person name="Voegtly L."/>
            <person name="Shi R."/>
            <person name="Duckworth R."/>
            <person name="Johnson A."/>
            <person name="Loviza R."/>
            <person name="Walstead R."/>
            <person name="Shah Z."/>
            <person name="Kiflezghi M."/>
            <person name="Wade K."/>
            <person name="Ball S.L."/>
            <person name="Bradley K.W."/>
            <person name="Asai D.J."/>
            <person name="Bowman C.A."/>
            <person name="Russell D.A."/>
            <person name="Pope W.H."/>
            <person name="Jacobs-Sera D."/>
            <person name="Hendrix R.W."/>
            <person name="Hatfull G.F."/>
        </authorList>
    </citation>
    <scope>NUCLEOTIDE SEQUENCE</scope>
</reference>
<evidence type="ECO:0000313" key="8">
    <source>
        <dbReference type="EMBL" id="CUR59119.1"/>
    </source>
</evidence>
<dbReference type="GO" id="GO:0005886">
    <property type="term" value="C:plasma membrane"/>
    <property type="evidence" value="ECO:0007669"/>
    <property type="project" value="UniProtKB-SubCell"/>
</dbReference>
<evidence type="ECO:0000256" key="1">
    <source>
        <dbReference type="ARBA" id="ARBA00004651"/>
    </source>
</evidence>
<feature type="transmembrane region" description="Helical" evidence="6">
    <location>
        <begin position="368"/>
        <end position="389"/>
    </location>
</feature>
<evidence type="ECO:0000259" key="7">
    <source>
        <dbReference type="PROSITE" id="PS50156"/>
    </source>
</evidence>
<evidence type="ECO:0000256" key="3">
    <source>
        <dbReference type="ARBA" id="ARBA00022692"/>
    </source>
</evidence>
<sequence>MSRLLYRWGRWSATRPWVAIGAWVLLSVLVVAASAGFGKQLDDSLAAPGTDSQAAADLLAGVDSGAGGLTAYVVATPSQDGVTFEDSREAGVGLDELESAVGELPKVLGTTREVSPDGRVAMLLVQYPEIGELAVSDLTALKGVLEESRASSSLRLEAGGDLYFSFEQPPANVGEVLGLVVAAVILVVAFGSLLAAGLPLAVALFGLLVGASLIPLLGLLIDVPVWAPVMAAMVGLGVGIDYALFLLSRHREHLASGLPVAESVGRSLATAGQAVVFAGGTVVVAILGLAFAGLPFVTAAGVAISAVVLVMVLAAITLLPALLGLAGQRLQARGLLARGLARRGHGPDRSDAAVLRWSRWGAHVTRHAAAYAVAGTLLLLALAAPVLALRLGLPDQGSYPQARTERRAYDLVAEGFGPGATGPMVVAVDVSRDRSVVEPLVSALAADPGIASAVAAPVEATSDVAVIIAQPTTTPQDVETARTLDRLRSEVLPAALASSAATAHVGGYTATMSDLSQRVEERLPIFLVAVVVMSYLLLMVLFRSILVPLKAALLNLLSVAASYGVLVMVFQWGWAASLIGLESTVPIISFIPLFMFAILFGLSMDYEVFLLSRVREEYLRTGDNGYAVVRGIGVTARTISCGAAIMVSVFVGFGFGDDPLLKMLGLGLATAVFLDATLVRLVLVPATMKLLGDANWWLPAWLDRLLPQWDLEGAGDDLPADDSNLRAPELPVATG</sequence>
<feature type="transmembrane region" description="Helical" evidence="6">
    <location>
        <begin position="627"/>
        <end position="651"/>
    </location>
</feature>
<evidence type="ECO:0000256" key="4">
    <source>
        <dbReference type="ARBA" id="ARBA00022989"/>
    </source>
</evidence>
<protein>
    <submittedName>
        <fullName evidence="8">Membrane protein</fullName>
    </submittedName>
</protein>
<dbReference type="SUPFAM" id="SSF82866">
    <property type="entry name" value="Multidrug efflux transporter AcrB transmembrane domain"/>
    <property type="match status" value="2"/>
</dbReference>
<feature type="transmembrane region" description="Helical" evidence="6">
    <location>
        <begin position="176"/>
        <end position="195"/>
    </location>
</feature>
<dbReference type="Pfam" id="PF03176">
    <property type="entry name" value="MMPL"/>
    <property type="match status" value="2"/>
</dbReference>
<keyword evidence="3 6" id="KW-0812">Transmembrane</keyword>
<keyword evidence="5 6" id="KW-0472">Membrane</keyword>
<dbReference type="AlphaFoldDB" id="A0A2P2CAX2"/>
<comment type="subcellular location">
    <subcellularLocation>
        <location evidence="1">Cell membrane</location>
        <topology evidence="1">Multi-pass membrane protein</topology>
    </subcellularLocation>
</comment>
<feature type="transmembrane region" description="Helical" evidence="6">
    <location>
        <begin position="587"/>
        <end position="606"/>
    </location>
</feature>
<dbReference type="InterPro" id="IPR004869">
    <property type="entry name" value="MMPL_dom"/>
</dbReference>
<gene>
    <name evidence="8" type="ORF">NOCA2570036</name>
</gene>
<feature type="transmembrane region" description="Helical" evidence="6">
    <location>
        <begin position="268"/>
        <end position="294"/>
    </location>
</feature>
<dbReference type="EMBL" id="CZKA01000053">
    <property type="protein sequence ID" value="CUR59119.1"/>
    <property type="molecule type" value="Genomic_DNA"/>
</dbReference>
<keyword evidence="4 6" id="KW-1133">Transmembrane helix</keyword>
<evidence type="ECO:0000256" key="5">
    <source>
        <dbReference type="ARBA" id="ARBA00023136"/>
    </source>
</evidence>
<dbReference type="InterPro" id="IPR050545">
    <property type="entry name" value="Mycobact_MmpL"/>
</dbReference>
<evidence type="ECO:0000256" key="2">
    <source>
        <dbReference type="ARBA" id="ARBA00022475"/>
    </source>
</evidence>
<dbReference type="Gene3D" id="1.20.1640.10">
    <property type="entry name" value="Multidrug efflux transporter AcrB transmembrane domain"/>
    <property type="match status" value="2"/>
</dbReference>
<feature type="transmembrane region" description="Helical" evidence="6">
    <location>
        <begin position="554"/>
        <end position="575"/>
    </location>
</feature>
<dbReference type="InterPro" id="IPR000731">
    <property type="entry name" value="SSD"/>
</dbReference>